<evidence type="ECO:0000313" key="16">
    <source>
        <dbReference type="EMBL" id="OAG12716.1"/>
    </source>
</evidence>
<feature type="region of interest" description="Disordered" evidence="14">
    <location>
        <begin position="120"/>
        <end position="139"/>
    </location>
</feature>
<keyword evidence="1" id="KW-1017">Isopeptide bond</keyword>
<dbReference type="Proteomes" id="UP000077069">
    <property type="component" value="Unassembled WGS sequence"/>
</dbReference>
<proteinExistence type="inferred from homology"/>
<keyword evidence="3" id="KW-0597">Phosphoprotein</keyword>
<dbReference type="SUPFAM" id="SSF144232">
    <property type="entry name" value="HIT/MYND zinc finger-like"/>
    <property type="match status" value="1"/>
</dbReference>
<dbReference type="InterPro" id="IPR051639">
    <property type="entry name" value="BCD1"/>
</dbReference>
<dbReference type="EMBL" id="KV441548">
    <property type="protein sequence ID" value="OAG12716.1"/>
    <property type="molecule type" value="Genomic_DNA"/>
</dbReference>
<feature type="region of interest" description="Disordered" evidence="14">
    <location>
        <begin position="84"/>
        <end position="108"/>
    </location>
</feature>
<gene>
    <name evidence="16" type="ORF">CC84DRAFT_1212225</name>
</gene>
<evidence type="ECO:0000256" key="3">
    <source>
        <dbReference type="ARBA" id="ARBA00022553"/>
    </source>
</evidence>
<evidence type="ECO:0000259" key="15">
    <source>
        <dbReference type="PROSITE" id="PS51083"/>
    </source>
</evidence>
<dbReference type="RefSeq" id="XP_018043081.1">
    <property type="nucleotide sequence ID" value="XM_018182436.1"/>
</dbReference>
<keyword evidence="6" id="KW-0862">Zinc</keyword>
<dbReference type="CDD" id="cd23023">
    <property type="entry name" value="zf-HIT_BCD1"/>
    <property type="match status" value="1"/>
</dbReference>
<evidence type="ECO:0000256" key="7">
    <source>
        <dbReference type="ARBA" id="ARBA00022843"/>
    </source>
</evidence>
<protein>
    <recommendedName>
        <fullName evidence="11">Box C/D snoRNA protein 1</fullName>
    </recommendedName>
    <alternativeName>
        <fullName evidence="12">Zinc finger HIT domain-containing protein 6</fullName>
    </alternativeName>
</protein>
<comment type="similarity">
    <text evidence="9">Belongs to the BCD1 family.</text>
</comment>
<evidence type="ECO:0000256" key="8">
    <source>
        <dbReference type="ARBA" id="ARBA00049598"/>
    </source>
</evidence>
<feature type="domain" description="HIT-type" evidence="15">
    <location>
        <begin position="11"/>
        <end position="45"/>
    </location>
</feature>
<evidence type="ECO:0000256" key="9">
    <source>
        <dbReference type="ARBA" id="ARBA00049654"/>
    </source>
</evidence>
<dbReference type="GO" id="GO:0048254">
    <property type="term" value="P:snoRNA localization"/>
    <property type="evidence" value="ECO:0007669"/>
    <property type="project" value="TreeGrafter"/>
</dbReference>
<evidence type="ECO:0000256" key="12">
    <source>
        <dbReference type="ARBA" id="ARBA00077531"/>
    </source>
</evidence>
<evidence type="ECO:0000256" key="2">
    <source>
        <dbReference type="ARBA" id="ARBA00022517"/>
    </source>
</evidence>
<keyword evidence="17" id="KW-1185">Reference proteome</keyword>
<keyword evidence="4" id="KW-0479">Metal-binding</keyword>
<evidence type="ECO:0000256" key="6">
    <source>
        <dbReference type="ARBA" id="ARBA00022833"/>
    </source>
</evidence>
<dbReference type="InParanoid" id="A0A177CZH3"/>
<dbReference type="PROSITE" id="PS51083">
    <property type="entry name" value="ZF_HIT"/>
    <property type="match status" value="1"/>
</dbReference>
<dbReference type="PANTHER" id="PTHR13483">
    <property type="entry name" value="BOX C_D SNORNA PROTEIN 1-RELATED"/>
    <property type="match status" value="1"/>
</dbReference>
<dbReference type="Pfam" id="PF04438">
    <property type="entry name" value="zf-HIT"/>
    <property type="match status" value="1"/>
</dbReference>
<dbReference type="InterPro" id="IPR007529">
    <property type="entry name" value="Znf_HIT"/>
</dbReference>
<evidence type="ECO:0000256" key="4">
    <source>
        <dbReference type="ARBA" id="ARBA00022723"/>
    </source>
</evidence>
<reference evidence="16 17" key="1">
    <citation type="submission" date="2016-05" db="EMBL/GenBank/DDBJ databases">
        <title>Comparative analysis of secretome profiles of manganese(II)-oxidizing ascomycete fungi.</title>
        <authorList>
            <consortium name="DOE Joint Genome Institute"/>
            <person name="Zeiner C.A."/>
            <person name="Purvine S.O."/>
            <person name="Zink E.M."/>
            <person name="Wu S."/>
            <person name="Pasa-Tolic L."/>
            <person name="Chaput D.L."/>
            <person name="Haridas S."/>
            <person name="Grigoriev I.V."/>
            <person name="Santelli C.M."/>
            <person name="Hansel C.M."/>
        </authorList>
    </citation>
    <scope>NUCLEOTIDE SEQUENCE [LARGE SCALE GENOMIC DNA]</scope>
    <source>
        <strain evidence="16 17">AP3s5-JAC2a</strain>
    </source>
</reference>
<evidence type="ECO:0000256" key="5">
    <source>
        <dbReference type="ARBA" id="ARBA00022771"/>
    </source>
</evidence>
<dbReference type="AlphaFoldDB" id="A0A177CZH3"/>
<dbReference type="OrthoDB" id="272357at2759"/>
<keyword evidence="7" id="KW-0832">Ubl conjugation</keyword>
<dbReference type="GO" id="GO:0008270">
    <property type="term" value="F:zinc ion binding"/>
    <property type="evidence" value="ECO:0007669"/>
    <property type="project" value="UniProtKB-UniRule"/>
</dbReference>
<keyword evidence="5 13" id="KW-0863">Zinc-finger</keyword>
<evidence type="ECO:0000256" key="11">
    <source>
        <dbReference type="ARBA" id="ARBA00068630"/>
    </source>
</evidence>
<dbReference type="FunFam" id="3.30.60.190:FF:000001">
    <property type="entry name" value="box C/D snoRNA protein 1"/>
    <property type="match status" value="1"/>
</dbReference>
<evidence type="ECO:0000313" key="17">
    <source>
        <dbReference type="Proteomes" id="UP000077069"/>
    </source>
</evidence>
<dbReference type="Gene3D" id="3.30.60.190">
    <property type="match status" value="1"/>
</dbReference>
<dbReference type="GO" id="GO:0000463">
    <property type="term" value="P:maturation of LSU-rRNA from tricistronic rRNA transcript (SSU-rRNA, 5.8S rRNA, LSU-rRNA)"/>
    <property type="evidence" value="ECO:0007669"/>
    <property type="project" value="TreeGrafter"/>
</dbReference>
<comment type="function">
    <text evidence="8">Required for box C/D snoRNAs accumulation involved in snoRNA processing, snoRNA transport to the nucleolus and ribosome biogenesis.</text>
</comment>
<dbReference type="GO" id="GO:0000492">
    <property type="term" value="P:box C/D snoRNP assembly"/>
    <property type="evidence" value="ECO:0007669"/>
    <property type="project" value="TreeGrafter"/>
</dbReference>
<feature type="compositionally biased region" description="Basic and acidic residues" evidence="14">
    <location>
        <begin position="240"/>
        <end position="266"/>
    </location>
</feature>
<evidence type="ECO:0000256" key="1">
    <source>
        <dbReference type="ARBA" id="ARBA00022499"/>
    </source>
</evidence>
<comment type="subunit">
    <text evidence="10">Interacts with FBL, SNU13, NOP58, NUFIP1, RUVBL1, RUVBL2 and TAF9. Interacts (via HIT-type zinc finger) with the RUVBL1/RUVBL2 complex in the presence of ADP.</text>
</comment>
<evidence type="ECO:0000256" key="13">
    <source>
        <dbReference type="PROSITE-ProRule" id="PRU00453"/>
    </source>
</evidence>
<keyword evidence="2" id="KW-0690">Ribosome biogenesis</keyword>
<evidence type="ECO:0000256" key="14">
    <source>
        <dbReference type="SAM" id="MobiDB-lite"/>
    </source>
</evidence>
<feature type="region of interest" description="Disordered" evidence="14">
    <location>
        <begin position="210"/>
        <end position="269"/>
    </location>
</feature>
<dbReference type="GO" id="GO:0005634">
    <property type="term" value="C:nucleus"/>
    <property type="evidence" value="ECO:0007669"/>
    <property type="project" value="TreeGrafter"/>
</dbReference>
<organism evidence="16 17">
    <name type="scientific">Paraphaeosphaeria sporulosa</name>
    <dbReference type="NCBI Taxonomy" id="1460663"/>
    <lineage>
        <taxon>Eukaryota</taxon>
        <taxon>Fungi</taxon>
        <taxon>Dikarya</taxon>
        <taxon>Ascomycota</taxon>
        <taxon>Pezizomycotina</taxon>
        <taxon>Dothideomycetes</taxon>
        <taxon>Pleosporomycetidae</taxon>
        <taxon>Pleosporales</taxon>
        <taxon>Massarineae</taxon>
        <taxon>Didymosphaeriaceae</taxon>
        <taxon>Paraphaeosphaeria</taxon>
    </lineage>
</organism>
<dbReference type="PANTHER" id="PTHR13483:SF11">
    <property type="entry name" value="ZINC FINGER HIT DOMAIN-CONTAINING PROTEIN 3"/>
    <property type="match status" value="1"/>
</dbReference>
<accession>A0A177CZH3</accession>
<sequence>MSDDALLSDLCSICNTAQFKYRCPGCSARTCSLPCYKRHQQWAQCNGKRDPTKFVKKSQLATPAGIDHDYNFLTGIERGLEKAEKQLQGQGLGSRPDPRRHGQGRLASDEHFAEAGVTVIRAPKGLSRQKDNKSHRNKKQKHIVWTVEWILEDSNRVLTQSSSADTVLQAQPFKAKKRKRAAEQPTSILISEPIRQDVSLPIKLNEAKPPVEAGHTQPEPAATGGPGPERVDAGAAGEDETTRDVSAKEEEGKGASDHHGSIRVDGADPEPVSPKYAFYLLRPRTSSNRVVLIRLEPQATLAECLRGRTVLEFPTIHVFPESTSPPPEKFVLEAEYLQQEDEEQKELDELLKQVGTETLHALKEEHGEDSMAGEHIDSDRILDVLKQDMGA</sequence>
<dbReference type="GO" id="GO:0070761">
    <property type="term" value="C:pre-snoRNP complex"/>
    <property type="evidence" value="ECO:0007669"/>
    <property type="project" value="TreeGrafter"/>
</dbReference>
<name>A0A177CZH3_9PLEO</name>
<evidence type="ECO:0000256" key="10">
    <source>
        <dbReference type="ARBA" id="ARBA00061949"/>
    </source>
</evidence>
<dbReference type="STRING" id="1460663.A0A177CZH3"/>
<dbReference type="GeneID" id="28765922"/>
<dbReference type="Pfam" id="PF25790">
    <property type="entry name" value="BCD1"/>
    <property type="match status" value="1"/>
</dbReference>
<dbReference type="InterPro" id="IPR057721">
    <property type="entry name" value="BCD1_alpha/beta"/>
</dbReference>